<feature type="region of interest" description="Disordered" evidence="1">
    <location>
        <begin position="1"/>
        <end position="21"/>
    </location>
</feature>
<feature type="compositionally biased region" description="Basic residues" evidence="1">
    <location>
        <begin position="1"/>
        <end position="14"/>
    </location>
</feature>
<keyword evidence="2" id="KW-1185">Reference proteome</keyword>
<evidence type="ECO:0000256" key="1">
    <source>
        <dbReference type="SAM" id="MobiDB-lite"/>
    </source>
</evidence>
<dbReference type="WBParaSite" id="ALUE_0002087601-mRNA-1">
    <property type="protein sequence ID" value="ALUE_0002087601-mRNA-1"/>
    <property type="gene ID" value="ALUE_0002087601"/>
</dbReference>
<protein>
    <submittedName>
        <fullName evidence="3">DUF2778 domain-containing protein</fullName>
    </submittedName>
</protein>
<reference evidence="3" key="1">
    <citation type="submission" date="2017-02" db="UniProtKB">
        <authorList>
            <consortium name="WormBaseParasite"/>
        </authorList>
    </citation>
    <scope>IDENTIFICATION</scope>
</reference>
<dbReference type="AlphaFoldDB" id="A0A0M3IQ48"/>
<organism evidence="2 3">
    <name type="scientific">Ascaris lumbricoides</name>
    <name type="common">Giant roundworm</name>
    <dbReference type="NCBI Taxonomy" id="6252"/>
    <lineage>
        <taxon>Eukaryota</taxon>
        <taxon>Metazoa</taxon>
        <taxon>Ecdysozoa</taxon>
        <taxon>Nematoda</taxon>
        <taxon>Chromadorea</taxon>
        <taxon>Rhabditida</taxon>
        <taxon>Spirurina</taxon>
        <taxon>Ascaridomorpha</taxon>
        <taxon>Ascaridoidea</taxon>
        <taxon>Ascarididae</taxon>
        <taxon>Ascaris</taxon>
    </lineage>
</organism>
<dbReference type="Proteomes" id="UP000036681">
    <property type="component" value="Unplaced"/>
</dbReference>
<sequence length="71" mass="8022">MWMRGRHTPGRVRPPRPPLNISAGCVEIPTGWKQDREQSPGAATLNDHRPLNKPIVAIKTLSLCYTAFRLF</sequence>
<proteinExistence type="predicted"/>
<evidence type="ECO:0000313" key="3">
    <source>
        <dbReference type="WBParaSite" id="ALUE_0002087601-mRNA-1"/>
    </source>
</evidence>
<accession>A0A0M3IQ48</accession>
<name>A0A0M3IQ48_ASCLU</name>
<evidence type="ECO:0000313" key="2">
    <source>
        <dbReference type="Proteomes" id="UP000036681"/>
    </source>
</evidence>